<dbReference type="Proteomes" id="UP000789759">
    <property type="component" value="Unassembled WGS sequence"/>
</dbReference>
<gene>
    <name evidence="1" type="ORF">CPELLU_LOCUS4434</name>
</gene>
<reference evidence="1" key="1">
    <citation type="submission" date="2021-06" db="EMBL/GenBank/DDBJ databases">
        <authorList>
            <person name="Kallberg Y."/>
            <person name="Tangrot J."/>
            <person name="Rosling A."/>
        </authorList>
    </citation>
    <scope>NUCLEOTIDE SEQUENCE</scope>
    <source>
        <strain evidence="1">FL966</strain>
    </source>
</reference>
<evidence type="ECO:0000313" key="1">
    <source>
        <dbReference type="EMBL" id="CAG8544084.1"/>
    </source>
</evidence>
<dbReference type="EMBL" id="CAJVQA010002341">
    <property type="protein sequence ID" value="CAG8544084.1"/>
    <property type="molecule type" value="Genomic_DNA"/>
</dbReference>
<protein>
    <submittedName>
        <fullName evidence="1">5282_t:CDS:1</fullName>
    </submittedName>
</protein>
<keyword evidence="2" id="KW-1185">Reference proteome</keyword>
<comment type="caution">
    <text evidence="1">The sequence shown here is derived from an EMBL/GenBank/DDBJ whole genome shotgun (WGS) entry which is preliminary data.</text>
</comment>
<name>A0A9N9AXX3_9GLOM</name>
<dbReference type="AlphaFoldDB" id="A0A9N9AXX3"/>
<proteinExistence type="predicted"/>
<evidence type="ECO:0000313" key="2">
    <source>
        <dbReference type="Proteomes" id="UP000789759"/>
    </source>
</evidence>
<accession>A0A9N9AXX3</accession>
<organism evidence="1 2">
    <name type="scientific">Cetraspora pellucida</name>
    <dbReference type="NCBI Taxonomy" id="1433469"/>
    <lineage>
        <taxon>Eukaryota</taxon>
        <taxon>Fungi</taxon>
        <taxon>Fungi incertae sedis</taxon>
        <taxon>Mucoromycota</taxon>
        <taxon>Glomeromycotina</taxon>
        <taxon>Glomeromycetes</taxon>
        <taxon>Diversisporales</taxon>
        <taxon>Gigasporaceae</taxon>
        <taxon>Cetraspora</taxon>
    </lineage>
</organism>
<sequence length="141" mass="16390">MSSLKSKETKTILTNKQRKAIFAYKEKLSQITHTDLISWDVSVDDTVIEAAIPQLRIGQSNDDNKKEEEEEITFDNDNNLMKELYNNIKMFNFSNMINLEKYINDEEDNNIELPQVAHKKALDAIHLLELYLMQQNLNNAA</sequence>